<keyword evidence="11" id="KW-1185">Reference proteome</keyword>
<accession>H8GHZ8</accession>
<dbReference type="Pfam" id="PF02321">
    <property type="entry name" value="OEP"/>
    <property type="match status" value="2"/>
</dbReference>
<evidence type="ECO:0000256" key="3">
    <source>
        <dbReference type="ARBA" id="ARBA00022448"/>
    </source>
</evidence>
<reference evidence="10 11" key="1">
    <citation type="journal article" date="2013" name="Genome Announc.">
        <title>Genome Sequence of the Obligate Gammaproteobacterial Methanotroph Methylomicrobium album Strain BG8.</title>
        <authorList>
            <person name="Kits K.D."/>
            <person name="Kalyuzhnaya M.G."/>
            <person name="Klotz M.G."/>
            <person name="Jetten M.S."/>
            <person name="Op den Camp H.J."/>
            <person name="Vuilleumier S."/>
            <person name="Bringel F."/>
            <person name="Dispirito A.A."/>
            <person name="Murrell J.C."/>
            <person name="Bruce D."/>
            <person name="Cheng J.F."/>
            <person name="Copeland A."/>
            <person name="Goodwin L."/>
            <person name="Hauser L."/>
            <person name="Lajus A."/>
            <person name="Land M.L."/>
            <person name="Lapidus A."/>
            <person name="Lucas S."/>
            <person name="Medigue C."/>
            <person name="Pitluck S."/>
            <person name="Woyke T."/>
            <person name="Zeytun A."/>
            <person name="Stein L.Y."/>
        </authorList>
    </citation>
    <scope>NUCLEOTIDE SEQUENCE [LARGE SCALE GENOMIC DNA]</scope>
    <source>
        <strain evidence="10 11">BG8</strain>
    </source>
</reference>
<dbReference type="GO" id="GO:1990281">
    <property type="term" value="C:efflux pump complex"/>
    <property type="evidence" value="ECO:0007669"/>
    <property type="project" value="TreeGrafter"/>
</dbReference>
<evidence type="ECO:0000256" key="1">
    <source>
        <dbReference type="ARBA" id="ARBA00004442"/>
    </source>
</evidence>
<keyword evidence="5" id="KW-0812">Transmembrane</keyword>
<dbReference type="InterPro" id="IPR003423">
    <property type="entry name" value="OMP_efflux"/>
</dbReference>
<evidence type="ECO:0000313" key="10">
    <source>
        <dbReference type="EMBL" id="EIC28982.1"/>
    </source>
</evidence>
<comment type="subcellular location">
    <subcellularLocation>
        <location evidence="1">Cell outer membrane</location>
    </subcellularLocation>
</comment>
<dbReference type="STRING" id="686340.Metal_1171"/>
<dbReference type="Gene3D" id="1.20.1600.10">
    <property type="entry name" value="Outer membrane efflux proteins (OEP)"/>
    <property type="match status" value="1"/>
</dbReference>
<evidence type="ECO:0000256" key="9">
    <source>
        <dbReference type="SAM" id="SignalP"/>
    </source>
</evidence>
<evidence type="ECO:0000256" key="8">
    <source>
        <dbReference type="SAM" id="Coils"/>
    </source>
</evidence>
<keyword evidence="9" id="KW-0732">Signal</keyword>
<evidence type="ECO:0000256" key="4">
    <source>
        <dbReference type="ARBA" id="ARBA00022452"/>
    </source>
</evidence>
<proteinExistence type="inferred from homology"/>
<dbReference type="SUPFAM" id="SSF56954">
    <property type="entry name" value="Outer membrane efflux proteins (OEP)"/>
    <property type="match status" value="1"/>
</dbReference>
<evidence type="ECO:0000256" key="6">
    <source>
        <dbReference type="ARBA" id="ARBA00023136"/>
    </source>
</evidence>
<keyword evidence="4" id="KW-1134">Transmembrane beta strand</keyword>
<keyword evidence="7" id="KW-0998">Cell outer membrane</keyword>
<organism evidence="10 11">
    <name type="scientific">Methylomicrobium album BG8</name>
    <dbReference type="NCBI Taxonomy" id="686340"/>
    <lineage>
        <taxon>Bacteria</taxon>
        <taxon>Pseudomonadati</taxon>
        <taxon>Pseudomonadota</taxon>
        <taxon>Gammaproteobacteria</taxon>
        <taxon>Methylococcales</taxon>
        <taxon>Methylococcaceae</taxon>
        <taxon>Methylomicrobium</taxon>
    </lineage>
</organism>
<dbReference type="GO" id="GO:0015562">
    <property type="term" value="F:efflux transmembrane transporter activity"/>
    <property type="evidence" value="ECO:0007669"/>
    <property type="project" value="InterPro"/>
</dbReference>
<feature type="signal peptide" evidence="9">
    <location>
        <begin position="1"/>
        <end position="24"/>
    </location>
</feature>
<dbReference type="PANTHER" id="PTHR30026">
    <property type="entry name" value="OUTER MEMBRANE PROTEIN TOLC"/>
    <property type="match status" value="1"/>
</dbReference>
<dbReference type="GO" id="GO:0015288">
    <property type="term" value="F:porin activity"/>
    <property type="evidence" value="ECO:0007669"/>
    <property type="project" value="TreeGrafter"/>
</dbReference>
<gene>
    <name evidence="10" type="ORF">Metal_1171</name>
</gene>
<comment type="similarity">
    <text evidence="2">Belongs to the outer membrane factor (OMF) (TC 1.B.17) family.</text>
</comment>
<dbReference type="eggNOG" id="COG1538">
    <property type="taxonomic scope" value="Bacteria"/>
</dbReference>
<dbReference type="Proteomes" id="UP000005090">
    <property type="component" value="Chromosome"/>
</dbReference>
<dbReference type="InterPro" id="IPR051906">
    <property type="entry name" value="TolC-like"/>
</dbReference>
<feature type="coiled-coil region" evidence="8">
    <location>
        <begin position="353"/>
        <end position="380"/>
    </location>
</feature>
<dbReference type="RefSeq" id="WP_005370496.1">
    <property type="nucleotide sequence ID" value="NZ_CM001475.1"/>
</dbReference>
<dbReference type="PANTHER" id="PTHR30026:SF20">
    <property type="entry name" value="OUTER MEMBRANE PROTEIN TOLC"/>
    <property type="match status" value="1"/>
</dbReference>
<keyword evidence="8" id="KW-0175">Coiled coil</keyword>
<keyword evidence="6" id="KW-0472">Membrane</keyword>
<evidence type="ECO:0000256" key="7">
    <source>
        <dbReference type="ARBA" id="ARBA00023237"/>
    </source>
</evidence>
<protein>
    <submittedName>
        <fullName evidence="10">Outer membrane protein</fullName>
    </submittedName>
</protein>
<dbReference type="GO" id="GO:0009279">
    <property type="term" value="C:cell outer membrane"/>
    <property type="evidence" value="ECO:0007669"/>
    <property type="project" value="UniProtKB-SubCell"/>
</dbReference>
<dbReference type="HOGENOM" id="CLU_012817_10_6_6"/>
<evidence type="ECO:0000256" key="5">
    <source>
        <dbReference type="ARBA" id="ARBA00022692"/>
    </source>
</evidence>
<name>H8GHZ8_METAL</name>
<sequence>MPPPHSKLACFLLPLALCVVPAAAAPNPAAESDPALPSGSAPLLTLERAVTLAIERNPDLQIANERIAQAEAAIGESLAAFYPQIRARLSYRYSDNPAEAFGMIVAQRRFSFGQNINQPNGVTDFRPEVQATWSLYRGGRDYHQSLAAGLGKEISELELSAVSNNLIHGVTDGFYTLLVAKENQAIAQRAALAVQSELADTRKRHAAGSALKADVLSLEARLAEAREADIHARNAVEMARTVLRTLLDFPDSSPIEPRIDRERPLPRLPAAFDDLRTEALANRPEMLIAQRQIETRQHEIKIARGEHLPRLDAFVNYGLNERSPEFSSAHDNVTSGVAVEMDLFAGLGTAARVRKAERRLAEAKAQRRKIELQIGREAKNASLELQEALQRAEVAGTAVAAAEEAFRLVTVQHRAGAATVTRFLESEVARDRAQTQRMTAHYDALRAEAALQRALGARR</sequence>
<keyword evidence="3" id="KW-0813">Transport</keyword>
<feature type="chain" id="PRO_5003612212" evidence="9">
    <location>
        <begin position="25"/>
        <end position="459"/>
    </location>
</feature>
<evidence type="ECO:0000313" key="11">
    <source>
        <dbReference type="Proteomes" id="UP000005090"/>
    </source>
</evidence>
<dbReference type="AlphaFoldDB" id="H8GHZ8"/>
<dbReference type="EMBL" id="CM001475">
    <property type="protein sequence ID" value="EIC28982.1"/>
    <property type="molecule type" value="Genomic_DNA"/>
</dbReference>
<evidence type="ECO:0000256" key="2">
    <source>
        <dbReference type="ARBA" id="ARBA00007613"/>
    </source>
</evidence>